<evidence type="ECO:0000313" key="3">
    <source>
        <dbReference type="Proteomes" id="UP000595221"/>
    </source>
</evidence>
<accession>A0A7T4T417</accession>
<dbReference type="Proteomes" id="UP000595221">
    <property type="component" value="Chromosome"/>
</dbReference>
<evidence type="ECO:0000313" key="2">
    <source>
        <dbReference type="EMBL" id="QQC58953.1"/>
    </source>
</evidence>
<keyword evidence="1" id="KW-0812">Transmembrane</keyword>
<name>A0A7T4T417_9MICC</name>
<feature type="transmembrane region" description="Helical" evidence="1">
    <location>
        <begin position="18"/>
        <end position="38"/>
    </location>
</feature>
<evidence type="ECO:0000256" key="1">
    <source>
        <dbReference type="SAM" id="Phobius"/>
    </source>
</evidence>
<organism evidence="2 3">
    <name type="scientific">Rothia kristinae</name>
    <dbReference type="NCBI Taxonomy" id="37923"/>
    <lineage>
        <taxon>Bacteria</taxon>
        <taxon>Bacillati</taxon>
        <taxon>Actinomycetota</taxon>
        <taxon>Actinomycetes</taxon>
        <taxon>Micrococcales</taxon>
        <taxon>Micrococcaceae</taxon>
        <taxon>Rothia</taxon>
    </lineage>
</organism>
<keyword evidence="1" id="KW-1133">Transmembrane helix</keyword>
<protein>
    <submittedName>
        <fullName evidence="2">Uncharacterized protein</fullName>
    </submittedName>
</protein>
<gene>
    <name evidence="2" type="ORF">I6H58_08290</name>
</gene>
<dbReference type="RefSeq" id="WP_198489964.1">
    <property type="nucleotide sequence ID" value="NZ_CP066078.1"/>
</dbReference>
<sequence>MSSTSPTTPPVRTAAPSAAVRLCTGAALPMAVLTGLWITAGRALFGAGGLLVGVFAVTVLPVYLVVMGLACWHLLRDARRRPGGATTPAIAGALVCTWVLALIFGFLVPDRVEGRVFSAASAVLGPDVIGLSAGFGNTFGILTFVAAFATLALAIGQNRRGRRAAEGRPATEDEILDAAGYDGGRLG</sequence>
<dbReference type="AlphaFoldDB" id="A0A7T4T417"/>
<keyword evidence="1" id="KW-0472">Membrane</keyword>
<dbReference type="EMBL" id="CP066078">
    <property type="protein sequence ID" value="QQC58953.1"/>
    <property type="molecule type" value="Genomic_DNA"/>
</dbReference>
<reference evidence="2 3" key="1">
    <citation type="submission" date="2020-12" db="EMBL/GenBank/DDBJ databases">
        <title>FDA dAtabase for Regulatory Grade micrObial Sequences (FDA-ARGOS): Supporting development and validation of Infectious Disease Dx tests.</title>
        <authorList>
            <person name="Sproer C."/>
            <person name="Gronow S."/>
            <person name="Severitt S."/>
            <person name="Schroder I."/>
            <person name="Tallon L."/>
            <person name="Sadzewicz L."/>
            <person name="Zhao X."/>
            <person name="Boylan J."/>
            <person name="Ott S."/>
            <person name="Bowen H."/>
            <person name="Vavikolanu K."/>
            <person name="Mehta A."/>
            <person name="Aluvathingal J."/>
            <person name="Nadendla S."/>
            <person name="Lowell S."/>
            <person name="Myers T."/>
            <person name="Yan Y."/>
            <person name="Sichtig H."/>
        </authorList>
    </citation>
    <scope>NUCLEOTIDE SEQUENCE [LARGE SCALE GENOMIC DNA]</scope>
    <source>
        <strain evidence="2 3">FDAARGOS_1001</strain>
    </source>
</reference>
<feature type="transmembrane region" description="Helical" evidence="1">
    <location>
        <begin position="87"/>
        <end position="108"/>
    </location>
</feature>
<feature type="transmembrane region" description="Helical" evidence="1">
    <location>
        <begin position="128"/>
        <end position="155"/>
    </location>
</feature>
<proteinExistence type="predicted"/>
<feature type="transmembrane region" description="Helical" evidence="1">
    <location>
        <begin position="50"/>
        <end position="75"/>
    </location>
</feature>